<evidence type="ECO:0000256" key="3">
    <source>
        <dbReference type="PIRSR" id="PIRSR000390-2"/>
    </source>
</evidence>
<dbReference type="GO" id="GO:0000271">
    <property type="term" value="P:polysaccharide biosynthetic process"/>
    <property type="evidence" value="ECO:0007669"/>
    <property type="project" value="TreeGrafter"/>
</dbReference>
<feature type="region of interest" description="Disordered" evidence="5">
    <location>
        <begin position="366"/>
        <end position="385"/>
    </location>
</feature>
<comment type="similarity">
    <text evidence="1 4">Belongs to the DegT/DnrJ/EryC1 family.</text>
</comment>
<dbReference type="STRING" id="1391654.AKJ09_07827"/>
<dbReference type="Gene3D" id="3.90.1150.10">
    <property type="entry name" value="Aspartate Aminotransferase, domain 1"/>
    <property type="match status" value="1"/>
</dbReference>
<evidence type="ECO:0000256" key="4">
    <source>
        <dbReference type="RuleBase" id="RU004508"/>
    </source>
</evidence>
<keyword evidence="3 4" id="KW-0663">Pyridoxal phosphate</keyword>
<dbReference type="PANTHER" id="PTHR30244">
    <property type="entry name" value="TRANSAMINASE"/>
    <property type="match status" value="1"/>
</dbReference>
<dbReference type="SUPFAM" id="SSF53383">
    <property type="entry name" value="PLP-dependent transferases"/>
    <property type="match status" value="1"/>
</dbReference>
<dbReference type="PANTHER" id="PTHR30244:SF34">
    <property type="entry name" value="DTDP-4-AMINO-4,6-DIDEOXYGALACTOSE TRANSAMINASE"/>
    <property type="match status" value="1"/>
</dbReference>
<dbReference type="Pfam" id="PF01041">
    <property type="entry name" value="DegT_DnrJ_EryC1"/>
    <property type="match status" value="1"/>
</dbReference>
<dbReference type="AlphaFoldDB" id="A0A0K1Q609"/>
<dbReference type="KEGG" id="llu:AKJ09_07827"/>
<dbReference type="Gene3D" id="3.40.640.10">
    <property type="entry name" value="Type I PLP-dependent aspartate aminotransferase-like (Major domain)"/>
    <property type="match status" value="1"/>
</dbReference>
<accession>A0A0K1Q609</accession>
<dbReference type="Proteomes" id="UP000064967">
    <property type="component" value="Chromosome"/>
</dbReference>
<reference evidence="6 7" key="1">
    <citation type="submission" date="2015-08" db="EMBL/GenBank/DDBJ databases">
        <authorList>
            <person name="Babu N.S."/>
            <person name="Beckwith C.J."/>
            <person name="Beseler K.G."/>
            <person name="Brison A."/>
            <person name="Carone J.V."/>
            <person name="Caskin T.P."/>
            <person name="Diamond M."/>
            <person name="Durham M.E."/>
            <person name="Foxe J.M."/>
            <person name="Go M."/>
            <person name="Henderson B.A."/>
            <person name="Jones I.B."/>
            <person name="McGettigan J.A."/>
            <person name="Micheletti S.J."/>
            <person name="Nasrallah M.E."/>
            <person name="Ortiz D."/>
            <person name="Piller C.R."/>
            <person name="Privatt S.R."/>
            <person name="Schneider S.L."/>
            <person name="Sharp S."/>
            <person name="Smith T.C."/>
            <person name="Stanton J.D."/>
            <person name="Ullery H.E."/>
            <person name="Wilson R.J."/>
            <person name="Serrano M.G."/>
            <person name="Buck G."/>
            <person name="Lee V."/>
            <person name="Wang Y."/>
            <person name="Carvalho R."/>
            <person name="Voegtly L."/>
            <person name="Shi R."/>
            <person name="Duckworth R."/>
            <person name="Johnson A."/>
            <person name="Loviza R."/>
            <person name="Walstead R."/>
            <person name="Shah Z."/>
            <person name="Kiflezghi M."/>
            <person name="Wade K."/>
            <person name="Ball S.L."/>
            <person name="Bradley K.W."/>
            <person name="Asai D.J."/>
            <person name="Bowman C.A."/>
            <person name="Russell D.A."/>
            <person name="Pope W.H."/>
            <person name="Jacobs-Sera D."/>
            <person name="Hendrix R.W."/>
            <person name="Hatfull G.F."/>
        </authorList>
    </citation>
    <scope>NUCLEOTIDE SEQUENCE [LARGE SCALE GENOMIC DNA]</scope>
    <source>
        <strain evidence="6 7">DSM 27648</strain>
    </source>
</reference>
<feature type="modified residue" description="N6-(pyridoxal phosphate)lysine" evidence="3">
    <location>
        <position position="179"/>
    </location>
</feature>
<dbReference type="InterPro" id="IPR000653">
    <property type="entry name" value="DegT/StrS_aminotransferase"/>
</dbReference>
<evidence type="ECO:0000256" key="2">
    <source>
        <dbReference type="PIRSR" id="PIRSR000390-1"/>
    </source>
</evidence>
<keyword evidence="7" id="KW-1185">Reference proteome</keyword>
<dbReference type="InterPro" id="IPR015422">
    <property type="entry name" value="PyrdxlP-dep_Trfase_small"/>
</dbReference>
<dbReference type="GO" id="GO:0008483">
    <property type="term" value="F:transaminase activity"/>
    <property type="evidence" value="ECO:0007669"/>
    <property type="project" value="TreeGrafter"/>
</dbReference>
<dbReference type="InterPro" id="IPR015421">
    <property type="entry name" value="PyrdxlP-dep_Trfase_major"/>
</dbReference>
<feature type="active site" description="Proton acceptor" evidence="2">
    <location>
        <position position="179"/>
    </location>
</feature>
<evidence type="ECO:0000313" key="7">
    <source>
        <dbReference type="Proteomes" id="UP000064967"/>
    </source>
</evidence>
<evidence type="ECO:0000256" key="5">
    <source>
        <dbReference type="SAM" id="MobiDB-lite"/>
    </source>
</evidence>
<evidence type="ECO:0000313" key="6">
    <source>
        <dbReference type="EMBL" id="AKV01164.1"/>
    </source>
</evidence>
<proteinExistence type="inferred from homology"/>
<dbReference type="PATRIC" id="fig|1391654.3.peg.7935"/>
<dbReference type="EMBL" id="CP012333">
    <property type="protein sequence ID" value="AKV01164.1"/>
    <property type="molecule type" value="Genomic_DNA"/>
</dbReference>
<dbReference type="GO" id="GO:0030170">
    <property type="term" value="F:pyridoxal phosphate binding"/>
    <property type="evidence" value="ECO:0007669"/>
    <property type="project" value="TreeGrafter"/>
</dbReference>
<dbReference type="CDD" id="cd00616">
    <property type="entry name" value="AHBA_syn"/>
    <property type="match status" value="1"/>
</dbReference>
<gene>
    <name evidence="6" type="ORF">AKJ09_07827</name>
</gene>
<name>A0A0K1Q609_9BACT</name>
<organism evidence="6 7">
    <name type="scientific">Labilithrix luteola</name>
    <dbReference type="NCBI Taxonomy" id="1391654"/>
    <lineage>
        <taxon>Bacteria</taxon>
        <taxon>Pseudomonadati</taxon>
        <taxon>Myxococcota</taxon>
        <taxon>Polyangia</taxon>
        <taxon>Polyangiales</taxon>
        <taxon>Labilitrichaceae</taxon>
        <taxon>Labilithrix</taxon>
    </lineage>
</organism>
<dbReference type="PIRSF" id="PIRSF000390">
    <property type="entry name" value="PLP_StrS"/>
    <property type="match status" value="1"/>
</dbReference>
<evidence type="ECO:0000256" key="1">
    <source>
        <dbReference type="ARBA" id="ARBA00037999"/>
    </source>
</evidence>
<dbReference type="InterPro" id="IPR015424">
    <property type="entry name" value="PyrdxlP-dep_Trfase"/>
</dbReference>
<sequence length="385" mass="41688">MGPLEEGYVREAFATNWVSTVGPNLEAFEKAFSELVGGLPCVALASGTAAIHLGLKLLGVGKDDEVICPTLTFAASANPIVYEGARPVFVDSERRSWNLDPERLAEAIEDRVKRGRKPKAVVVVHLYGQSADLDAIENVCTQHGIPILEDAAEALGTQYKDVQVGTRAPLSIFSFNGNKIITTSGGGMLVAHDPAWVAKARFWSQQSREPSIAYEHKELGYNYRMSNVLAGIGRGQLAVLPERVAARRAVAARYEAAFRDLPGLSLMPQAPWGLHTNWLSVFLVDSGATRDAILQALAAEDIEARPVWKPMHLQPVFADCPRYGGEVAEDLFTRGICLPSSSSLTIEDQQRVIDVVSRVVTSRSATRTPARQVTPGGETWASRGG</sequence>
<protein>
    <submittedName>
        <fullName evidence="6">Lipopolysaccharide biosynthesis protein RffA</fullName>
    </submittedName>
</protein>